<keyword evidence="1" id="KW-1133">Transmembrane helix</keyword>
<dbReference type="Proteomes" id="UP000051952">
    <property type="component" value="Unassembled WGS sequence"/>
</dbReference>
<evidence type="ECO:0000313" key="3">
    <source>
        <dbReference type="Proteomes" id="UP000051952"/>
    </source>
</evidence>
<protein>
    <submittedName>
        <fullName evidence="2">Uncharacterized protein</fullName>
    </submittedName>
</protein>
<dbReference type="AlphaFoldDB" id="A0A0S4ITI4"/>
<evidence type="ECO:0000256" key="1">
    <source>
        <dbReference type="SAM" id="Phobius"/>
    </source>
</evidence>
<dbReference type="VEuPathDB" id="TriTrypDB:BSAL_66240"/>
<gene>
    <name evidence="2" type="ORF">BSAL_66240</name>
</gene>
<dbReference type="EMBL" id="CYKH01000420">
    <property type="protein sequence ID" value="CUF84141.1"/>
    <property type="molecule type" value="Genomic_DNA"/>
</dbReference>
<organism evidence="2 3">
    <name type="scientific">Bodo saltans</name>
    <name type="common">Flagellated protozoan</name>
    <dbReference type="NCBI Taxonomy" id="75058"/>
    <lineage>
        <taxon>Eukaryota</taxon>
        <taxon>Discoba</taxon>
        <taxon>Euglenozoa</taxon>
        <taxon>Kinetoplastea</taxon>
        <taxon>Metakinetoplastina</taxon>
        <taxon>Eubodonida</taxon>
        <taxon>Bodonidae</taxon>
        <taxon>Bodo</taxon>
    </lineage>
</organism>
<feature type="transmembrane region" description="Helical" evidence="1">
    <location>
        <begin position="6"/>
        <end position="26"/>
    </location>
</feature>
<accession>A0A0S4ITI4</accession>
<evidence type="ECO:0000313" key="2">
    <source>
        <dbReference type="EMBL" id="CUF84141.1"/>
    </source>
</evidence>
<keyword evidence="3" id="KW-1185">Reference proteome</keyword>
<dbReference type="OrthoDB" id="271452at2759"/>
<name>A0A0S4ITI4_BODSA</name>
<keyword evidence="1" id="KW-0812">Transmembrane</keyword>
<keyword evidence="1" id="KW-0472">Membrane</keyword>
<reference evidence="3" key="1">
    <citation type="submission" date="2015-09" db="EMBL/GenBank/DDBJ databases">
        <authorList>
            <consortium name="Pathogen Informatics"/>
        </authorList>
    </citation>
    <scope>NUCLEOTIDE SEQUENCE [LARGE SCALE GENOMIC DNA]</scope>
    <source>
        <strain evidence="3">Lake Konstanz</strain>
    </source>
</reference>
<proteinExistence type="predicted"/>
<sequence>MSWTIGQYATTLVGSSCMGLLCAYYIQHSSQWERAQRQFLHSQKMVEATKVDEPRIDMVITRDHGGEIVGTTSSPPPPTSPNMATSASALTGNVVNAVLRDDNTTQNVVVLLKGVFTHHDFLFHLKTHFKEQFTTNDETVSSLKHFVVDGILKDPFVSDQLIGVGKDLGTHLREHPRVHPEPVLELLKNASLDALRSDRFQRELLESLKEGGKHAVFFGSSPPAESPKK</sequence>